<accession>A0A0G4ERU8</accession>
<evidence type="ECO:0000256" key="1">
    <source>
        <dbReference type="SAM" id="MobiDB-lite"/>
    </source>
</evidence>
<feature type="transmembrane region" description="Helical" evidence="2">
    <location>
        <begin position="444"/>
        <end position="461"/>
    </location>
</feature>
<gene>
    <name evidence="3" type="ORF">Vbra_8082</name>
</gene>
<sequence>MAGRRPNEEEDENALLAERDKELAEERQRREEAEAEVQRLLASMADMEEECEEERRRAAFVREKGSCVDHGFLKRIGAKEERIRLDSHCFKYDGLVRHFKNRFKLSGKESFPDFYFELMHNFFDRPGRHTGVGVMDRTAKPDILKLLLEGEREFLWKRRPQKFTHFHELVDWLQATQNELRVCFAGGDSALEILIIFIIKKCKGGWIMWAWVIVWRLICVRYVWVCAGLINGGANCPKLVPNFGDALALVERHNYDVVKVLAELSESPTMPHDGVNFIVDETLATLDGPVRSDASDEFIKPLLPIKRDLEIAALGKQYLAMIFLGGVVANFGIHLTRCDNECVQCLGRCFLVAGNFIHFCAFAVAPASLVYPTNAAALATCLFPGEEKLQPLRDISVIIGTIIGIWLTSLAPLYAHKPHQYHVGLQAKQALELLMQGDIQYGPLIWAQFICISSGLLQLYFTHDGMRHTGRATEVGADLFFYPYWAYYLYLCVYLAIGVAIERAKDITEERRSQYGKLRAPLAPARYPKDGDRRAAQAQERVEKLRAPQLCHDLSKRDAR</sequence>
<evidence type="ECO:0000313" key="4">
    <source>
        <dbReference type="Proteomes" id="UP000041254"/>
    </source>
</evidence>
<proteinExistence type="predicted"/>
<feature type="compositionally biased region" description="Basic and acidic residues" evidence="1">
    <location>
        <begin position="17"/>
        <end position="32"/>
    </location>
</feature>
<dbReference type="Proteomes" id="UP000041254">
    <property type="component" value="Unassembled WGS sequence"/>
</dbReference>
<evidence type="ECO:0000313" key="3">
    <source>
        <dbReference type="EMBL" id="CEM00941.1"/>
    </source>
</evidence>
<feature type="transmembrane region" description="Helical" evidence="2">
    <location>
        <begin position="345"/>
        <end position="365"/>
    </location>
</feature>
<keyword evidence="4" id="KW-1185">Reference proteome</keyword>
<feature type="compositionally biased region" description="Basic and acidic residues" evidence="1">
    <location>
        <begin position="527"/>
        <end position="546"/>
    </location>
</feature>
<dbReference type="EMBL" id="CDMY01000302">
    <property type="protein sequence ID" value="CEM00941.1"/>
    <property type="molecule type" value="Genomic_DNA"/>
</dbReference>
<name>A0A0G4ERU8_VITBC</name>
<feature type="region of interest" description="Disordered" evidence="1">
    <location>
        <begin position="519"/>
        <end position="560"/>
    </location>
</feature>
<dbReference type="AlphaFoldDB" id="A0A0G4ERU8"/>
<keyword evidence="2" id="KW-1133">Transmembrane helix</keyword>
<dbReference type="InParanoid" id="A0A0G4ERU8"/>
<reference evidence="3 4" key="1">
    <citation type="submission" date="2014-11" db="EMBL/GenBank/DDBJ databases">
        <authorList>
            <person name="Zhu J."/>
            <person name="Qi W."/>
            <person name="Song R."/>
        </authorList>
    </citation>
    <scope>NUCLEOTIDE SEQUENCE [LARGE SCALE GENOMIC DNA]</scope>
</reference>
<organism evidence="3 4">
    <name type="scientific">Vitrella brassicaformis (strain CCMP3155)</name>
    <dbReference type="NCBI Taxonomy" id="1169540"/>
    <lineage>
        <taxon>Eukaryota</taxon>
        <taxon>Sar</taxon>
        <taxon>Alveolata</taxon>
        <taxon>Colpodellida</taxon>
        <taxon>Vitrellaceae</taxon>
        <taxon>Vitrella</taxon>
    </lineage>
</organism>
<keyword evidence="2" id="KW-0812">Transmembrane</keyword>
<feature type="transmembrane region" description="Helical" evidence="2">
    <location>
        <begin position="395"/>
        <end position="415"/>
    </location>
</feature>
<protein>
    <submittedName>
        <fullName evidence="3">Uncharacterized protein</fullName>
    </submittedName>
</protein>
<keyword evidence="2" id="KW-0472">Membrane</keyword>
<feature type="transmembrane region" description="Helical" evidence="2">
    <location>
        <begin position="311"/>
        <end position="333"/>
    </location>
</feature>
<dbReference type="VEuPathDB" id="CryptoDB:Vbra_8082"/>
<feature type="transmembrane region" description="Helical" evidence="2">
    <location>
        <begin position="481"/>
        <end position="501"/>
    </location>
</feature>
<feature type="region of interest" description="Disordered" evidence="1">
    <location>
        <begin position="1"/>
        <end position="32"/>
    </location>
</feature>
<evidence type="ECO:0000256" key="2">
    <source>
        <dbReference type="SAM" id="Phobius"/>
    </source>
</evidence>